<reference evidence="2 3" key="1">
    <citation type="journal article" date="2017" name="Antonie Van Leeuwenhoek">
        <title>Rhizobium rhizosphaerae sp. nov., a novel species isolated from rice rhizosphere.</title>
        <authorList>
            <person name="Zhao J.J."/>
            <person name="Zhang J."/>
            <person name="Zhang R.J."/>
            <person name="Zhang C.W."/>
            <person name="Yin H.Q."/>
            <person name="Zhang X.X."/>
        </authorList>
    </citation>
    <scope>NUCLEOTIDE SEQUENCE [LARGE SCALE GENOMIC DNA]</scope>
    <source>
        <strain evidence="2 3">KMM 241</strain>
    </source>
</reference>
<comment type="caution">
    <text evidence="2">The sequence shown here is derived from an EMBL/GenBank/DDBJ whole genome shotgun (WGS) entry which is preliminary data.</text>
</comment>
<feature type="transmembrane region" description="Helical" evidence="1">
    <location>
        <begin position="43"/>
        <end position="63"/>
    </location>
</feature>
<organism evidence="2 3">
    <name type="scientific">Paraglaciecola mesophila KMM 241</name>
    <dbReference type="NCBI Taxonomy" id="1128912"/>
    <lineage>
        <taxon>Bacteria</taxon>
        <taxon>Pseudomonadati</taxon>
        <taxon>Pseudomonadota</taxon>
        <taxon>Gammaproteobacteria</taxon>
        <taxon>Alteromonadales</taxon>
        <taxon>Alteromonadaceae</taxon>
        <taxon>Paraglaciecola</taxon>
    </lineage>
</organism>
<proteinExistence type="predicted"/>
<dbReference type="eggNOG" id="COG0515">
    <property type="taxonomic scope" value="Bacteria"/>
</dbReference>
<dbReference type="SUPFAM" id="SSF110997">
    <property type="entry name" value="Sporulation related repeat"/>
    <property type="match status" value="1"/>
</dbReference>
<accession>K6ZTM7</accession>
<gene>
    <name evidence="2" type="ORF">GMES_4404</name>
</gene>
<protein>
    <recommendedName>
        <fullName evidence="4">SPOR domain-containing protein</fullName>
    </recommendedName>
</protein>
<dbReference type="InterPro" id="IPR036680">
    <property type="entry name" value="SPOR-like_sf"/>
</dbReference>
<evidence type="ECO:0000256" key="1">
    <source>
        <dbReference type="SAM" id="Phobius"/>
    </source>
</evidence>
<keyword evidence="1" id="KW-0472">Membrane</keyword>
<feature type="transmembrane region" description="Helical" evidence="1">
    <location>
        <begin position="7"/>
        <end position="27"/>
    </location>
</feature>
<sequence length="254" mass="27802">MCKEEKVAVIVGAVAAIAPLAVEFVSLDAAEITNRVVDSSEHAIGYCIKVFGLMFVGGFVVWINKEKLISKAFQLGVMAPAIILGMVTTSSLENAKEEIEVLSEQLANQPDVRANVIPNGVGYVLPPEQRDRTFFSLSFFSQAHAITELESEPVIGQHNTPSLIQRLWYGATGKINKGWFVIVGSHTNDASATAQANSLIDKGFNAKVYEPFGVSKYFGVMIASYVSLETAREIKEEAIVKGLPEDIYIWKWKS</sequence>
<dbReference type="Proteomes" id="UP000006263">
    <property type="component" value="Unassembled WGS sequence"/>
</dbReference>
<keyword evidence="1" id="KW-1133">Transmembrane helix</keyword>
<name>K6ZTM7_9ALTE</name>
<dbReference type="AlphaFoldDB" id="K6ZTM7"/>
<evidence type="ECO:0008006" key="4">
    <source>
        <dbReference type="Google" id="ProtNLM"/>
    </source>
</evidence>
<keyword evidence="1" id="KW-0812">Transmembrane</keyword>
<dbReference type="RefSeq" id="WP_006994821.1">
    <property type="nucleotide sequence ID" value="NZ_BAEP01000085.1"/>
</dbReference>
<dbReference type="EMBL" id="BAEP01000085">
    <property type="protein sequence ID" value="GAC26670.1"/>
    <property type="molecule type" value="Genomic_DNA"/>
</dbReference>
<evidence type="ECO:0000313" key="3">
    <source>
        <dbReference type="Proteomes" id="UP000006263"/>
    </source>
</evidence>
<dbReference type="OrthoDB" id="6398489at2"/>
<dbReference type="GO" id="GO:0042834">
    <property type="term" value="F:peptidoglycan binding"/>
    <property type="evidence" value="ECO:0007669"/>
    <property type="project" value="InterPro"/>
</dbReference>
<evidence type="ECO:0000313" key="2">
    <source>
        <dbReference type="EMBL" id="GAC26670.1"/>
    </source>
</evidence>